<gene>
    <name evidence="1" type="ORF">A9255_20360</name>
    <name evidence="3" type="ORF">Xhom_04331</name>
    <name evidence="2" type="ORF">Xhom_04520</name>
</gene>
<keyword evidence="4" id="KW-1185">Reference proteome</keyword>
<proteinExistence type="predicted"/>
<dbReference type="EMBL" id="CP016176">
    <property type="protein sequence ID" value="AOM42686.1"/>
    <property type="molecule type" value="Genomic_DNA"/>
</dbReference>
<reference evidence="1 4" key="1">
    <citation type="submission" date="2016-06" db="EMBL/GenBank/DDBJ databases">
        <title>Bacterial characters and pathogenicity of Xenorhabdus hominickii from an entomopathogenic nematode, Steinernema monticolum.</title>
        <authorList>
            <person name="Park Y."/>
            <person name="Kim Y."/>
        </authorList>
    </citation>
    <scope>NUCLEOTIDE SEQUENCE [LARGE SCALE GENOMIC DNA]</scope>
    <source>
        <strain evidence="1 4">ANU1</strain>
    </source>
</reference>
<dbReference type="AlphaFoldDB" id="A0A2G0PYU0"/>
<accession>A0A2G0PYU0</accession>
<dbReference type="STRING" id="351679.A9255_20360"/>
<dbReference type="Proteomes" id="UP000225433">
    <property type="component" value="Unassembled WGS sequence"/>
</dbReference>
<evidence type="ECO:0000313" key="1">
    <source>
        <dbReference type="EMBL" id="AOM42686.1"/>
    </source>
</evidence>
<dbReference type="EMBL" id="NJAI01000010">
    <property type="protein sequence ID" value="PHM52143.1"/>
    <property type="molecule type" value="Genomic_DNA"/>
</dbReference>
<dbReference type="EMBL" id="NJAI01000008">
    <property type="protein sequence ID" value="PHM52663.1"/>
    <property type="molecule type" value="Genomic_DNA"/>
</dbReference>
<protein>
    <submittedName>
        <fullName evidence="2">Uncharacterized protein</fullName>
    </submittedName>
</protein>
<dbReference type="KEGG" id="xho:A9255_20360"/>
<reference evidence="2 5" key="2">
    <citation type="journal article" date="2017" name="Nat. Microbiol.">
        <title>Natural product diversity associated with the nematode symbionts Photorhabdus and Xenorhabdus.</title>
        <authorList>
            <person name="Tobias N.J."/>
            <person name="Wolff H."/>
            <person name="Djahanschiri B."/>
            <person name="Grundmann F."/>
            <person name="Kronenwerth M."/>
            <person name="Shi Y.M."/>
            <person name="Simonyi S."/>
            <person name="Grun P."/>
            <person name="Shapiro-Ilan D."/>
            <person name="Pidot S.J."/>
            <person name="Stinear T.P."/>
            <person name="Ebersberger I."/>
            <person name="Bode H.B."/>
        </authorList>
    </citation>
    <scope>NUCLEOTIDE SEQUENCE [LARGE SCALE GENOMIC DNA]</scope>
    <source>
        <strain evidence="2 5">DSM 17903</strain>
    </source>
</reference>
<name>A0A2G0PYU0_XENHO</name>
<organism evidence="2 5">
    <name type="scientific">Xenorhabdus hominickii</name>
    <dbReference type="NCBI Taxonomy" id="351679"/>
    <lineage>
        <taxon>Bacteria</taxon>
        <taxon>Pseudomonadati</taxon>
        <taxon>Pseudomonadota</taxon>
        <taxon>Gammaproteobacteria</taxon>
        <taxon>Enterobacterales</taxon>
        <taxon>Morganellaceae</taxon>
        <taxon>Xenorhabdus</taxon>
    </lineage>
</organism>
<dbReference type="Proteomes" id="UP000094600">
    <property type="component" value="Chromosome"/>
</dbReference>
<evidence type="ECO:0000313" key="5">
    <source>
        <dbReference type="Proteomes" id="UP000225433"/>
    </source>
</evidence>
<evidence type="ECO:0000313" key="3">
    <source>
        <dbReference type="EMBL" id="PHM52663.1"/>
    </source>
</evidence>
<evidence type="ECO:0000313" key="2">
    <source>
        <dbReference type="EMBL" id="PHM52143.1"/>
    </source>
</evidence>
<dbReference type="OrthoDB" id="6447821at2"/>
<dbReference type="RefSeq" id="WP_069318301.1">
    <property type="nucleotide sequence ID" value="NZ_CAWNQJ010000002.1"/>
</dbReference>
<evidence type="ECO:0000313" key="4">
    <source>
        <dbReference type="Proteomes" id="UP000094600"/>
    </source>
</evidence>
<sequence>MERLIINVQINWISENQGGKNNLPINTLYYVITEPIKSKIGETTYWSLVLDIKSNSYDEERNERIGLGKAYFLADNAPDFLLTQGFNLNVYEGPKFVAVVEVL</sequence>